<gene>
    <name evidence="3" type="ORF">I0C86_09760</name>
</gene>
<evidence type="ECO:0000259" key="2">
    <source>
        <dbReference type="Pfam" id="PF00668"/>
    </source>
</evidence>
<protein>
    <recommendedName>
        <fullName evidence="2">Condensation domain-containing protein</fullName>
    </recommendedName>
</protein>
<evidence type="ECO:0000313" key="4">
    <source>
        <dbReference type="Proteomes" id="UP000638560"/>
    </source>
</evidence>
<accession>A0ABS0GST8</accession>
<feature type="domain" description="Condensation" evidence="2">
    <location>
        <begin position="70"/>
        <end position="349"/>
    </location>
</feature>
<dbReference type="Proteomes" id="UP000638560">
    <property type="component" value="Unassembled WGS sequence"/>
</dbReference>
<dbReference type="InterPro" id="IPR023213">
    <property type="entry name" value="CAT-like_dom_sf"/>
</dbReference>
<dbReference type="Gene3D" id="3.30.559.30">
    <property type="entry name" value="Nonribosomal peptide synthetase, condensation domain"/>
    <property type="match status" value="1"/>
</dbReference>
<proteinExistence type="predicted"/>
<dbReference type="RefSeq" id="WP_196200899.1">
    <property type="nucleotide sequence ID" value="NZ_JADPUN010000111.1"/>
</dbReference>
<evidence type="ECO:0000313" key="3">
    <source>
        <dbReference type="EMBL" id="MBF9129259.1"/>
    </source>
</evidence>
<dbReference type="EMBL" id="JADPUN010000111">
    <property type="protein sequence ID" value="MBF9129259.1"/>
    <property type="molecule type" value="Genomic_DNA"/>
</dbReference>
<dbReference type="Pfam" id="PF00668">
    <property type="entry name" value="Condensation"/>
    <property type="match status" value="1"/>
</dbReference>
<name>A0ABS0GST8_9ACTN</name>
<organism evidence="3 4">
    <name type="scientific">Plantactinospora alkalitolerans</name>
    <dbReference type="NCBI Taxonomy" id="2789879"/>
    <lineage>
        <taxon>Bacteria</taxon>
        <taxon>Bacillati</taxon>
        <taxon>Actinomycetota</taxon>
        <taxon>Actinomycetes</taxon>
        <taxon>Micromonosporales</taxon>
        <taxon>Micromonosporaceae</taxon>
        <taxon>Plantactinospora</taxon>
    </lineage>
</organism>
<feature type="region of interest" description="Disordered" evidence="1">
    <location>
        <begin position="609"/>
        <end position="631"/>
    </location>
</feature>
<reference evidence="3 4" key="1">
    <citation type="submission" date="2020-11" db="EMBL/GenBank/DDBJ databases">
        <title>A novel isolate from a Black sea contaminated sediment with potential to produce alkanes: Plantactinospora alkalitolerans sp. nov.</title>
        <authorList>
            <person name="Carro L."/>
            <person name="Veyisoglu A."/>
            <person name="Guven K."/>
            <person name="Schumann P."/>
            <person name="Klenk H.-P."/>
            <person name="Sahin N."/>
        </authorList>
    </citation>
    <scope>NUCLEOTIDE SEQUENCE [LARGE SCALE GENOMIC DNA]</scope>
    <source>
        <strain evidence="3 4">S1510</strain>
    </source>
</reference>
<comment type="caution">
    <text evidence="3">The sequence shown here is derived from an EMBL/GenBank/DDBJ whole genome shotgun (WGS) entry which is preliminary data.</text>
</comment>
<keyword evidence="4" id="KW-1185">Reference proteome</keyword>
<sequence length="631" mass="68257">MGIRPIDLFPPPVVGQRTSTVELRRVDRRYVKVTGVRGGEGPLTVGHLAMLKWIREEKPYGRWAAAPLELPDGAGVDDVVAALGVLVARHEGLRTQFTGGGVPVQRVLQTCELPLDVYEHDGADPAALIEELFHRLRDGEFDLAEELPLRAAVAVHDGVLTTGAVVYSHVVVDLMSAELLGRQFTELAADPARRNVGPPLHQPLDQATYERSPAGQRRLDTAVEYWGRHLRQLPQCTWATPRSAQPAAGATSGWLWSRAGALALPHITARIGASESMAVLAAICAVLARRTGLPRFPLPTLASNRTERRLRGYIGPLAADSLVPIDASADTYDEQVRRVGTAVLRAGRQAMVDDAKRARLIDRIHHERGSWFGRDTTFNDASTFNDANTPDGNTFNDASTLDGNAETLGNASTLDGNVGTSSGSPDPAAGEPASSTDPAEVRRALPESRVWWQDWPPISPLLAFRLMQKRGELVLGAIGHDRNRIPPAEIESLLRGIEQVLVAAAEGNFALSRVGELTGIEPMDRGDGWRLVDSSWVELAEAQRLLDETLDASVKRVFAVPEDNGFRLVAYLVGGSVRTPEQAHAACVAAMPGRRTAMTPHRYVICADPPADPSDPQAWAHQPVLTAGDGR</sequence>
<feature type="region of interest" description="Disordered" evidence="1">
    <location>
        <begin position="383"/>
        <end position="441"/>
    </location>
</feature>
<dbReference type="Gene3D" id="3.30.559.10">
    <property type="entry name" value="Chloramphenicol acetyltransferase-like domain"/>
    <property type="match status" value="1"/>
</dbReference>
<evidence type="ECO:0000256" key="1">
    <source>
        <dbReference type="SAM" id="MobiDB-lite"/>
    </source>
</evidence>
<dbReference type="SUPFAM" id="SSF52777">
    <property type="entry name" value="CoA-dependent acyltransferases"/>
    <property type="match status" value="2"/>
</dbReference>
<dbReference type="InterPro" id="IPR001242">
    <property type="entry name" value="Condensation_dom"/>
</dbReference>
<feature type="compositionally biased region" description="Polar residues" evidence="1">
    <location>
        <begin position="383"/>
        <end position="424"/>
    </location>
</feature>